<dbReference type="InterPro" id="IPR013830">
    <property type="entry name" value="SGNH_hydro"/>
</dbReference>
<evidence type="ECO:0000259" key="3">
    <source>
        <dbReference type="Pfam" id="PF13472"/>
    </source>
</evidence>
<keyword evidence="5" id="KW-1185">Reference proteome</keyword>
<accession>A0A7X2ZCY8</accession>
<dbReference type="RefSeq" id="WP_155615283.1">
    <property type="nucleotide sequence ID" value="NZ_WNZX01000017.1"/>
</dbReference>
<dbReference type="InterPro" id="IPR036514">
    <property type="entry name" value="SGNH_hydro_sf"/>
</dbReference>
<name>A0A7X2ZCY8_9BACL</name>
<dbReference type="Pfam" id="PF13472">
    <property type="entry name" value="Lipase_GDSL_2"/>
    <property type="match status" value="1"/>
</dbReference>
<keyword evidence="2" id="KW-0732">Signal</keyword>
<organism evidence="4 5">
    <name type="scientific">Paenibacillus validus</name>
    <dbReference type="NCBI Taxonomy" id="44253"/>
    <lineage>
        <taxon>Bacteria</taxon>
        <taxon>Bacillati</taxon>
        <taxon>Bacillota</taxon>
        <taxon>Bacilli</taxon>
        <taxon>Bacillales</taxon>
        <taxon>Paenibacillaceae</taxon>
        <taxon>Paenibacillus</taxon>
    </lineage>
</organism>
<dbReference type="InterPro" id="IPR051532">
    <property type="entry name" value="Ester_Hydrolysis_Enzymes"/>
</dbReference>
<evidence type="ECO:0000313" key="4">
    <source>
        <dbReference type="EMBL" id="MUG72675.1"/>
    </source>
</evidence>
<dbReference type="Proteomes" id="UP000450917">
    <property type="component" value="Unassembled WGS sequence"/>
</dbReference>
<dbReference type="PANTHER" id="PTHR30383:SF27">
    <property type="entry name" value="SPORE GERMINATION LIPASE LIPC"/>
    <property type="match status" value="1"/>
</dbReference>
<feature type="signal peptide" evidence="2">
    <location>
        <begin position="1"/>
        <end position="23"/>
    </location>
</feature>
<reference evidence="4 5" key="1">
    <citation type="submission" date="2019-11" db="EMBL/GenBank/DDBJ databases">
        <title>Draft genome sequences of five Paenibacillus species of dairy origin.</title>
        <authorList>
            <person name="Olajide A.M."/>
            <person name="Chen S."/>
            <person name="Lapointe G."/>
        </authorList>
    </citation>
    <scope>NUCLEOTIDE SEQUENCE [LARGE SCALE GENOMIC DNA]</scope>
    <source>
        <strain evidence="4 5">2CS3</strain>
    </source>
</reference>
<dbReference type="SUPFAM" id="SSF52266">
    <property type="entry name" value="SGNH hydrolase"/>
    <property type="match status" value="1"/>
</dbReference>
<sequence length="321" mass="34574">MSSTRWLWRSVGFGALLSTAVCAAGFAYAVNQIIFPQAASGVGTGFVGTVPAPAANEGAAAPSEPQSGQAWEAKTQIRIAALGDSLTAGTGDITGKGYVRSVRDKLEQRLGKPVYVYNNFAIPGFRTTDLLKDWEAKKDIARSISESDLVLLTIGGNDLFQGGEGIFNAPNDQAGQASKPDEANPGEGTDGRTAAPVPSGSDVQLGEAFNPQAALTRMPEALQRLEQIIDRVSKANPNARVLYVGLYHPFLDIDKDRAGAPIIQRWNTAAFEIASRYPNVTVVPTYDLFELQGSKYLYTDHFHPNQQGYERIAERIADILQ</sequence>
<dbReference type="GO" id="GO:0004622">
    <property type="term" value="F:phosphatidylcholine lysophospholipase activity"/>
    <property type="evidence" value="ECO:0007669"/>
    <property type="project" value="TreeGrafter"/>
</dbReference>
<dbReference type="PANTHER" id="PTHR30383">
    <property type="entry name" value="THIOESTERASE 1/PROTEASE 1/LYSOPHOSPHOLIPASE L1"/>
    <property type="match status" value="1"/>
</dbReference>
<comment type="caution">
    <text evidence="4">The sequence shown here is derived from an EMBL/GenBank/DDBJ whole genome shotgun (WGS) entry which is preliminary data.</text>
</comment>
<evidence type="ECO:0000256" key="2">
    <source>
        <dbReference type="SAM" id="SignalP"/>
    </source>
</evidence>
<feature type="domain" description="SGNH hydrolase-type esterase" evidence="3">
    <location>
        <begin position="81"/>
        <end position="311"/>
    </location>
</feature>
<feature type="region of interest" description="Disordered" evidence="1">
    <location>
        <begin position="165"/>
        <end position="202"/>
    </location>
</feature>
<dbReference type="AlphaFoldDB" id="A0A7X2ZCY8"/>
<protein>
    <submittedName>
        <fullName evidence="4">Lipase</fullName>
    </submittedName>
</protein>
<evidence type="ECO:0000256" key="1">
    <source>
        <dbReference type="SAM" id="MobiDB-lite"/>
    </source>
</evidence>
<proteinExistence type="predicted"/>
<gene>
    <name evidence="4" type="ORF">GNP93_18580</name>
</gene>
<dbReference type="EMBL" id="WNZX01000017">
    <property type="protein sequence ID" value="MUG72675.1"/>
    <property type="molecule type" value="Genomic_DNA"/>
</dbReference>
<evidence type="ECO:0000313" key="5">
    <source>
        <dbReference type="Proteomes" id="UP000450917"/>
    </source>
</evidence>
<dbReference type="Gene3D" id="3.40.50.1110">
    <property type="entry name" value="SGNH hydrolase"/>
    <property type="match status" value="1"/>
</dbReference>
<feature type="chain" id="PRO_5038896722" evidence="2">
    <location>
        <begin position="24"/>
        <end position="321"/>
    </location>
</feature>